<organism evidence="1 2">
    <name type="scientific">Clostridium cibarium</name>
    <dbReference type="NCBI Taxonomy" id="2762247"/>
    <lineage>
        <taxon>Bacteria</taxon>
        <taxon>Bacillati</taxon>
        <taxon>Bacillota</taxon>
        <taxon>Clostridia</taxon>
        <taxon>Eubacteriales</taxon>
        <taxon>Clostridiaceae</taxon>
        <taxon>Clostridium</taxon>
    </lineage>
</organism>
<proteinExistence type="predicted"/>
<dbReference type="Proteomes" id="UP000627781">
    <property type="component" value="Unassembled WGS sequence"/>
</dbReference>
<sequence length="120" mass="14415">MIIIQWLMKIWYLLTYRFKREKLYIIKAQLSGEGAFIDIRYRITRPDRVKGIENIYLVDEESKKKFYLMKLPRYGAIQTKHRKYQYTGILLFQNFENTIKSGSKITLVFGKLEVKGIIIK</sequence>
<reference evidence="1 2" key="1">
    <citation type="submission" date="2020-08" db="EMBL/GenBank/DDBJ databases">
        <title>A Genomic Blueprint of the Chicken Gut Microbiome.</title>
        <authorList>
            <person name="Gilroy R."/>
            <person name="Ravi A."/>
            <person name="Getino M."/>
            <person name="Pursley I."/>
            <person name="Horton D.L."/>
            <person name="Alikhan N.-F."/>
            <person name="Baker D."/>
            <person name="Gharbi K."/>
            <person name="Hall N."/>
            <person name="Watson M."/>
            <person name="Adriaenssens E.M."/>
            <person name="Foster-Nyarko E."/>
            <person name="Jarju S."/>
            <person name="Secka A."/>
            <person name="Antonio M."/>
            <person name="Oren A."/>
            <person name="Chaudhuri R."/>
            <person name="La Ragione R.M."/>
            <person name="Hildebrand F."/>
            <person name="Pallen M.J."/>
        </authorList>
    </citation>
    <scope>NUCLEOTIDE SEQUENCE [LARGE SCALE GENOMIC DNA]</scope>
    <source>
        <strain evidence="1 2">Sa3CVN1</strain>
    </source>
</reference>
<keyword evidence="2" id="KW-1185">Reference proteome</keyword>
<name>A0ABR8PSR5_9CLOT</name>
<protein>
    <submittedName>
        <fullName evidence="1">Uncharacterized protein</fullName>
    </submittedName>
</protein>
<gene>
    <name evidence="1" type="ORF">H9661_07600</name>
</gene>
<dbReference type="RefSeq" id="WP_143318044.1">
    <property type="nucleotide sequence ID" value="NZ_JACSRA010000009.1"/>
</dbReference>
<evidence type="ECO:0000313" key="2">
    <source>
        <dbReference type="Proteomes" id="UP000627781"/>
    </source>
</evidence>
<dbReference type="EMBL" id="JACSRA010000009">
    <property type="protein sequence ID" value="MBD7911218.1"/>
    <property type="molecule type" value="Genomic_DNA"/>
</dbReference>
<accession>A0ABR8PSR5</accession>
<evidence type="ECO:0000313" key="1">
    <source>
        <dbReference type="EMBL" id="MBD7911218.1"/>
    </source>
</evidence>
<comment type="caution">
    <text evidence="1">The sequence shown here is derived from an EMBL/GenBank/DDBJ whole genome shotgun (WGS) entry which is preliminary data.</text>
</comment>